<name>A0A0H4I5J4_9GAMM</name>
<dbReference type="Pfam" id="PF25917">
    <property type="entry name" value="BSH_RND"/>
    <property type="match status" value="1"/>
</dbReference>
<dbReference type="Gene3D" id="2.40.50.100">
    <property type="match status" value="1"/>
</dbReference>
<dbReference type="SUPFAM" id="SSF111369">
    <property type="entry name" value="HlyD-like secretion proteins"/>
    <property type="match status" value="1"/>
</dbReference>
<sequence length="357" mass="37749">MHVRTAAVEGGDARAVSLRFAGIVRASQRATLTFQLSGTLTERRVELGQTVEVGDVLARIYSPALEPARDSASARLDELTTNYQQSQREWQRASSLRERGVVSEQALEQIAARRDGLKASVATARASLAEASKMLEENTLKAPFSGRVEALLVEQNEFVAAGQPVMRISSPKGREVEVRVPVYLLDYVSLGASLPVWSVQDRSQAPVQGSVIEIAQAGAIRGELQPLLVNLPANTLNAGMPVEVGITPQTTVALTVPLLAVIRDVNAAASSAFSSLSSSSSNSIPGPSSSTSVFLVRDGVARRTPVTVLRILGERAAIEAESLVAGDQVVYAGMTKLADGDTVIEAAQAVRAQPVEG</sequence>
<dbReference type="Proteomes" id="UP000036406">
    <property type="component" value="Chromosome"/>
</dbReference>
<evidence type="ECO:0000259" key="3">
    <source>
        <dbReference type="Pfam" id="PF25917"/>
    </source>
</evidence>
<proteinExistence type="inferred from homology"/>
<feature type="domain" description="Multidrug resistance protein MdtA-like barrel-sandwich hybrid" evidence="3">
    <location>
        <begin position="29"/>
        <end position="165"/>
    </location>
</feature>
<dbReference type="Gene3D" id="2.40.30.170">
    <property type="match status" value="1"/>
</dbReference>
<evidence type="ECO:0000313" key="4">
    <source>
        <dbReference type="EMBL" id="AKO54406.1"/>
    </source>
</evidence>
<comment type="similarity">
    <text evidence="1">Belongs to the membrane fusion protein (MFP) (TC 8.A.1) family.</text>
</comment>
<dbReference type="NCBIfam" id="TIGR01730">
    <property type="entry name" value="RND_mfp"/>
    <property type="match status" value="1"/>
</dbReference>
<dbReference type="KEGG" id="mpq:ABA45_15555"/>
<dbReference type="InterPro" id="IPR058625">
    <property type="entry name" value="MdtA-like_BSH"/>
</dbReference>
<dbReference type="PANTHER" id="PTHR30469:SF15">
    <property type="entry name" value="HLYD FAMILY OF SECRETION PROTEINS"/>
    <property type="match status" value="1"/>
</dbReference>
<gene>
    <name evidence="4" type="ORF">ABA45_15555</name>
</gene>
<dbReference type="GO" id="GO:0015562">
    <property type="term" value="F:efflux transmembrane transporter activity"/>
    <property type="evidence" value="ECO:0007669"/>
    <property type="project" value="TreeGrafter"/>
</dbReference>
<keyword evidence="2" id="KW-0175">Coiled coil</keyword>
<evidence type="ECO:0000256" key="1">
    <source>
        <dbReference type="ARBA" id="ARBA00009477"/>
    </source>
</evidence>
<dbReference type="EMBL" id="CP011494">
    <property type="protein sequence ID" value="AKO54406.1"/>
    <property type="molecule type" value="Genomic_DNA"/>
</dbReference>
<evidence type="ECO:0000313" key="5">
    <source>
        <dbReference type="Proteomes" id="UP000036406"/>
    </source>
</evidence>
<dbReference type="InterPro" id="IPR006143">
    <property type="entry name" value="RND_pump_MFP"/>
</dbReference>
<dbReference type="STRING" id="330734.ABA45_15555"/>
<dbReference type="AlphaFoldDB" id="A0A0H4I5J4"/>
<dbReference type="Gene3D" id="1.10.287.470">
    <property type="entry name" value="Helix hairpin bin"/>
    <property type="match status" value="1"/>
</dbReference>
<dbReference type="PANTHER" id="PTHR30469">
    <property type="entry name" value="MULTIDRUG RESISTANCE PROTEIN MDTA"/>
    <property type="match status" value="1"/>
</dbReference>
<protein>
    <submittedName>
        <fullName evidence="4">RND transporter</fullName>
    </submittedName>
</protein>
<keyword evidence="5" id="KW-1185">Reference proteome</keyword>
<accession>A0A0H4I5J4</accession>
<organism evidence="4 5">
    <name type="scientific">Marinobacter psychrophilus</name>
    <dbReference type="NCBI Taxonomy" id="330734"/>
    <lineage>
        <taxon>Bacteria</taxon>
        <taxon>Pseudomonadati</taxon>
        <taxon>Pseudomonadota</taxon>
        <taxon>Gammaproteobacteria</taxon>
        <taxon>Pseudomonadales</taxon>
        <taxon>Marinobacteraceae</taxon>
        <taxon>Marinobacter</taxon>
    </lineage>
</organism>
<evidence type="ECO:0000256" key="2">
    <source>
        <dbReference type="ARBA" id="ARBA00023054"/>
    </source>
</evidence>
<dbReference type="Gene3D" id="2.40.420.20">
    <property type="match status" value="1"/>
</dbReference>
<reference evidence="4 5" key="1">
    <citation type="submission" date="2015-05" db="EMBL/GenBank/DDBJ databases">
        <title>Complete genome of Marinobacter psychrophilus strain 20041T isolated from sea-ice of the Canadian Basin.</title>
        <authorList>
            <person name="Song L."/>
            <person name="Ren L."/>
            <person name="Yu Y."/>
            <person name="Wang X."/>
        </authorList>
    </citation>
    <scope>NUCLEOTIDE SEQUENCE [LARGE SCALE GENOMIC DNA]</scope>
    <source>
        <strain evidence="4 5">20041</strain>
    </source>
</reference>
<dbReference type="GO" id="GO:1990281">
    <property type="term" value="C:efflux pump complex"/>
    <property type="evidence" value="ECO:0007669"/>
    <property type="project" value="TreeGrafter"/>
</dbReference>
<dbReference type="PATRIC" id="fig|330734.3.peg.3274"/>